<dbReference type="EMBL" id="CAMXCT030005608">
    <property type="protein sequence ID" value="CAL4800147.1"/>
    <property type="molecule type" value="Genomic_DNA"/>
</dbReference>
<dbReference type="EMBL" id="CAMXCT020005608">
    <property type="protein sequence ID" value="CAL1166210.1"/>
    <property type="molecule type" value="Genomic_DNA"/>
</dbReference>
<evidence type="ECO:0000256" key="1">
    <source>
        <dbReference type="SAM" id="MobiDB-lite"/>
    </source>
</evidence>
<keyword evidence="5" id="KW-1185">Reference proteome</keyword>
<gene>
    <name evidence="2" type="ORF">C1SCF055_LOCUS37862</name>
</gene>
<dbReference type="OrthoDB" id="440192at2759"/>
<dbReference type="Proteomes" id="UP001152797">
    <property type="component" value="Unassembled WGS sequence"/>
</dbReference>
<keyword evidence="4" id="KW-0131">Cell cycle</keyword>
<name>A0A9P1GGM1_9DINO</name>
<evidence type="ECO:0000313" key="4">
    <source>
        <dbReference type="EMBL" id="CAL4800147.1"/>
    </source>
</evidence>
<protein>
    <submittedName>
        <fullName evidence="4">Cell division control protein 48</fullName>
    </submittedName>
</protein>
<dbReference type="EMBL" id="CAMXCT010005608">
    <property type="protein sequence ID" value="CAI4012835.1"/>
    <property type="molecule type" value="Genomic_DNA"/>
</dbReference>
<evidence type="ECO:0000313" key="3">
    <source>
        <dbReference type="EMBL" id="CAL1166210.1"/>
    </source>
</evidence>
<proteinExistence type="predicted"/>
<feature type="non-terminal residue" evidence="2">
    <location>
        <position position="172"/>
    </location>
</feature>
<dbReference type="AlphaFoldDB" id="A0A9P1GGM1"/>
<sequence length="172" mass="19116">EATTDPRLSKSPTAPRGVQVERRYNLKASESELFRLLVVRESATSRLLCRYLSSHSGSDVDSALCSLCHSSKLDVQAFLQEKRQYVTEGILRIQDGYGDSKEPSISPEAVHALLGKELTTEQRLKLSSTAIDAVIKGDDESPDKRDEKSSEDKTEKTEKTEKEAPEMPETTT</sequence>
<accession>A0A9P1GGM1</accession>
<evidence type="ECO:0000313" key="5">
    <source>
        <dbReference type="Proteomes" id="UP001152797"/>
    </source>
</evidence>
<dbReference type="GO" id="GO:0051301">
    <property type="term" value="P:cell division"/>
    <property type="evidence" value="ECO:0007669"/>
    <property type="project" value="UniProtKB-KW"/>
</dbReference>
<organism evidence="2">
    <name type="scientific">Cladocopium goreaui</name>
    <dbReference type="NCBI Taxonomy" id="2562237"/>
    <lineage>
        <taxon>Eukaryota</taxon>
        <taxon>Sar</taxon>
        <taxon>Alveolata</taxon>
        <taxon>Dinophyceae</taxon>
        <taxon>Suessiales</taxon>
        <taxon>Symbiodiniaceae</taxon>
        <taxon>Cladocopium</taxon>
    </lineage>
</organism>
<reference evidence="2" key="1">
    <citation type="submission" date="2022-10" db="EMBL/GenBank/DDBJ databases">
        <authorList>
            <person name="Chen Y."/>
            <person name="Dougan E. K."/>
            <person name="Chan C."/>
            <person name="Rhodes N."/>
            <person name="Thang M."/>
        </authorList>
    </citation>
    <scope>NUCLEOTIDE SEQUENCE</scope>
</reference>
<feature type="region of interest" description="Disordered" evidence="1">
    <location>
        <begin position="129"/>
        <end position="172"/>
    </location>
</feature>
<evidence type="ECO:0000313" key="2">
    <source>
        <dbReference type="EMBL" id="CAI4012835.1"/>
    </source>
</evidence>
<comment type="caution">
    <text evidence="2">The sequence shown here is derived from an EMBL/GenBank/DDBJ whole genome shotgun (WGS) entry which is preliminary data.</text>
</comment>
<feature type="compositionally biased region" description="Basic and acidic residues" evidence="1">
    <location>
        <begin position="135"/>
        <end position="165"/>
    </location>
</feature>
<reference evidence="3" key="2">
    <citation type="submission" date="2024-04" db="EMBL/GenBank/DDBJ databases">
        <authorList>
            <person name="Chen Y."/>
            <person name="Shah S."/>
            <person name="Dougan E. K."/>
            <person name="Thang M."/>
            <person name="Chan C."/>
        </authorList>
    </citation>
    <scope>NUCLEOTIDE SEQUENCE [LARGE SCALE GENOMIC DNA]</scope>
</reference>
<keyword evidence="4" id="KW-0132">Cell division</keyword>
<feature type="non-terminal residue" evidence="2">
    <location>
        <position position="1"/>
    </location>
</feature>